<reference evidence="2" key="2">
    <citation type="journal article" date="2015" name="Data Brief">
        <title>Shoot transcriptome of the giant reed, Arundo donax.</title>
        <authorList>
            <person name="Barrero R.A."/>
            <person name="Guerrero F.D."/>
            <person name="Moolhuijzen P."/>
            <person name="Goolsby J.A."/>
            <person name="Tidwell J."/>
            <person name="Bellgard S.E."/>
            <person name="Bellgard M.I."/>
        </authorList>
    </citation>
    <scope>NUCLEOTIDE SEQUENCE</scope>
    <source>
        <tissue evidence="2">Shoot tissue taken approximately 20 cm above the soil surface</tissue>
    </source>
</reference>
<sequence length="88" mass="9739">MRTRRGSTRIPRGEARSRCGRRGAARPPRRSWQTSGRGGANRGAAPVGRQIGGGCSDPRRKRLSGVARRYGGATRGCPRARRRWQRGR</sequence>
<dbReference type="AlphaFoldDB" id="A0A0A8XPU7"/>
<proteinExistence type="predicted"/>
<protein>
    <submittedName>
        <fullName evidence="2">Uncharacterized protein</fullName>
    </submittedName>
</protein>
<name>A0A0A8XPU7_ARUDO</name>
<feature type="region of interest" description="Disordered" evidence="1">
    <location>
        <begin position="1"/>
        <end position="88"/>
    </location>
</feature>
<accession>A0A0A8XPU7</accession>
<feature type="compositionally biased region" description="Basic residues" evidence="1">
    <location>
        <begin position="18"/>
        <end position="29"/>
    </location>
</feature>
<dbReference type="EMBL" id="GBRH01282036">
    <property type="protein sequence ID" value="JAD15859.1"/>
    <property type="molecule type" value="Transcribed_RNA"/>
</dbReference>
<organism evidence="2">
    <name type="scientific">Arundo donax</name>
    <name type="common">Giant reed</name>
    <name type="synonym">Donax arundinaceus</name>
    <dbReference type="NCBI Taxonomy" id="35708"/>
    <lineage>
        <taxon>Eukaryota</taxon>
        <taxon>Viridiplantae</taxon>
        <taxon>Streptophyta</taxon>
        <taxon>Embryophyta</taxon>
        <taxon>Tracheophyta</taxon>
        <taxon>Spermatophyta</taxon>
        <taxon>Magnoliopsida</taxon>
        <taxon>Liliopsida</taxon>
        <taxon>Poales</taxon>
        <taxon>Poaceae</taxon>
        <taxon>PACMAD clade</taxon>
        <taxon>Arundinoideae</taxon>
        <taxon>Arundineae</taxon>
        <taxon>Arundo</taxon>
    </lineage>
</organism>
<evidence type="ECO:0000256" key="1">
    <source>
        <dbReference type="SAM" id="MobiDB-lite"/>
    </source>
</evidence>
<reference evidence="2" key="1">
    <citation type="submission" date="2014-09" db="EMBL/GenBank/DDBJ databases">
        <authorList>
            <person name="Magalhaes I.L.F."/>
            <person name="Oliveira U."/>
            <person name="Santos F.R."/>
            <person name="Vidigal T.H.D.A."/>
            <person name="Brescovit A.D."/>
            <person name="Santos A.J."/>
        </authorList>
    </citation>
    <scope>NUCLEOTIDE SEQUENCE</scope>
    <source>
        <tissue evidence="2">Shoot tissue taken approximately 20 cm above the soil surface</tissue>
    </source>
</reference>
<evidence type="ECO:0000313" key="2">
    <source>
        <dbReference type="EMBL" id="JAD15859.1"/>
    </source>
</evidence>
<feature type="compositionally biased region" description="Basic residues" evidence="1">
    <location>
        <begin position="78"/>
        <end position="88"/>
    </location>
</feature>